<dbReference type="RefSeq" id="WP_319619421.1">
    <property type="nucleotide sequence ID" value="NZ_JAWXXR010000001.1"/>
</dbReference>
<feature type="coiled-coil region" evidence="1">
    <location>
        <begin position="859"/>
        <end position="896"/>
    </location>
</feature>
<protein>
    <submittedName>
        <fullName evidence="3">SMC family ATPase</fullName>
    </submittedName>
</protein>
<keyword evidence="4" id="KW-1185">Reference proteome</keyword>
<dbReference type="Pfam" id="PF13476">
    <property type="entry name" value="AAA_23"/>
    <property type="match status" value="1"/>
</dbReference>
<evidence type="ECO:0000256" key="1">
    <source>
        <dbReference type="SAM" id="Coils"/>
    </source>
</evidence>
<gene>
    <name evidence="3" type="ORF">SIL79_14755</name>
</gene>
<organism evidence="3 4">
    <name type="scientific">Shewanella indica</name>
    <dbReference type="NCBI Taxonomy" id="768528"/>
    <lineage>
        <taxon>Bacteria</taxon>
        <taxon>Pseudomonadati</taxon>
        <taxon>Pseudomonadota</taxon>
        <taxon>Gammaproteobacteria</taxon>
        <taxon>Alteromonadales</taxon>
        <taxon>Shewanellaceae</taxon>
        <taxon>Shewanella</taxon>
    </lineage>
</organism>
<dbReference type="GeneID" id="88624793"/>
<dbReference type="Pfam" id="PF13558">
    <property type="entry name" value="SbcC_Walker_B"/>
    <property type="match status" value="1"/>
</dbReference>
<accession>A0ABU4QDU3</accession>
<comment type="caution">
    <text evidence="3">The sequence shown here is derived from an EMBL/GenBank/DDBJ whole genome shotgun (WGS) entry which is preliminary data.</text>
</comment>
<dbReference type="PANTHER" id="PTHR32114:SF2">
    <property type="entry name" value="ABC TRANSPORTER ABCH.3"/>
    <property type="match status" value="1"/>
</dbReference>
<evidence type="ECO:0000259" key="2">
    <source>
        <dbReference type="Pfam" id="PF13476"/>
    </source>
</evidence>
<evidence type="ECO:0000313" key="3">
    <source>
        <dbReference type="EMBL" id="MDX6017582.1"/>
    </source>
</evidence>
<proteinExistence type="predicted"/>
<dbReference type="Gene3D" id="3.40.50.300">
    <property type="entry name" value="P-loop containing nucleotide triphosphate hydrolases"/>
    <property type="match status" value="2"/>
</dbReference>
<dbReference type="InterPro" id="IPR038729">
    <property type="entry name" value="Rad50/SbcC_AAA"/>
</dbReference>
<dbReference type="SUPFAM" id="SSF52540">
    <property type="entry name" value="P-loop containing nucleoside triphosphate hydrolases"/>
    <property type="match status" value="1"/>
</dbReference>
<reference evidence="3 4" key="1">
    <citation type="submission" date="2023-11" db="EMBL/GenBank/DDBJ databases">
        <title>MicrobeMod: A computational toolkit for identifying prokaryotic methylation and restriction-modification with nanopore sequencing.</title>
        <authorList>
            <person name="Crits-Christoph A."/>
            <person name="Kang S.C."/>
            <person name="Lee H."/>
            <person name="Ostrov N."/>
        </authorList>
    </citation>
    <scope>NUCLEOTIDE SEQUENCE [LARGE SCALE GENOMIC DNA]</scope>
    <source>
        <strain evidence="3 4">ATCC BAA-2732</strain>
    </source>
</reference>
<feature type="coiled-coil region" evidence="1">
    <location>
        <begin position="628"/>
        <end position="748"/>
    </location>
</feature>
<feature type="coiled-coil region" evidence="1">
    <location>
        <begin position="326"/>
        <end position="370"/>
    </location>
</feature>
<dbReference type="EMBL" id="JAWXXR010000001">
    <property type="protein sequence ID" value="MDX6017582.1"/>
    <property type="molecule type" value="Genomic_DNA"/>
</dbReference>
<feature type="coiled-coil region" evidence="1">
    <location>
        <begin position="265"/>
        <end position="302"/>
    </location>
</feature>
<keyword evidence="1" id="KW-0175">Coiled coil</keyword>
<feature type="domain" description="Rad50/SbcC-type AAA" evidence="2">
    <location>
        <begin position="6"/>
        <end position="213"/>
    </location>
</feature>
<feature type="coiled-coil region" evidence="1">
    <location>
        <begin position="547"/>
        <end position="581"/>
    </location>
</feature>
<dbReference type="InterPro" id="IPR027417">
    <property type="entry name" value="P-loop_NTPase"/>
</dbReference>
<dbReference type="Proteomes" id="UP001272773">
    <property type="component" value="Unassembled WGS sequence"/>
</dbReference>
<sequence>MRPLILEMRAFGPFADCQRIDFTELGDKPLFLINGPTGAGKTTILDAICFALYGKTTGNEREGSQMRCDNADDGLLTEVYFSFELGQKRYSIRRCPEQQRAKSRGEGFTLQKSEAELKRLMPDGTEELLVASKVTDANACIEELTGLDVDQFRQVMVLPQGKFRELLLADSKEREKIFSQLFQTHIYRRIEERLKQQALEIKAKARDLQSRRAGILETAGVESLEQLTAEIAALTPSLTEATGNKQKASEALAQSAKTLDNAKALTAEFERRKLLQTQLDALEQRRAEIELHQQTLEKARKAEKLLPSLKELQFRQQEWQQAKAKEADYAKQLQSAEQRLKQATDDKATLAELDEQANKLRRELEQLDKLQPAINELKQLTEEHELGLVELGRLERVEQQSHTELEQWQQQQQQLKSEEKELCSSAERQGPLHQALAALNTRLEKTKQLGHIKQKWQQAQAGLQQAEAYGHQCKAERQSAETEHQRLQLAWHTGQAAILAAKLQPGQPCPVCGGLDHPAPAEMAQDIPGEAELNRARDAEQQASARHEAARSDYRHIKRQTEELQLELQRLSAELHAFIAADVTTGDTADVTTGDTADVKTGVTADVKTGVTTEVKADAAMDADSYVKADLASEIDRLESRRRQLLNELQQAEAAQTRLNNCRKQLQQAEQQVEQRLKHSETQLQQLQQLREQLSLAGVRKDAALAALPGEYHALAAEAALELMARQLEQKQSEWQQLKQRQQDINQQYTEAVSQHKALMQALTSGREDSARAEQFAIKAQQTLDDALKQSGFTDRQTLEQAQLDEAQMQALAEKIEVWRTQRFEQQALLKAMDERLAGQSLPELGQLESFWQQQQQQLAEAESAWQTLNNRMQSLKGTEAQLNKEALATQALEQEYALIGTLSDVANGNSHSKVSLQRFVLSVLLDDVLLEASRRLALMSKGRYRLLRKEDRAKGNKASGLELEVEDAYSSKVRPVATLSGGESFMAALSLALGLSDVVQAYAGGIKLDTLFIDEGFGSLDQDSLELAVRTLMDLQSSGRMIGVISHVSEMKEQISCRIDINKHALGSSIRLVTV</sequence>
<evidence type="ECO:0000313" key="4">
    <source>
        <dbReference type="Proteomes" id="UP001272773"/>
    </source>
</evidence>
<feature type="coiled-coil region" evidence="1">
    <location>
        <begin position="398"/>
        <end position="425"/>
    </location>
</feature>
<name>A0ABU4QDU3_9GAMM</name>
<dbReference type="PANTHER" id="PTHR32114">
    <property type="entry name" value="ABC TRANSPORTER ABCH.3"/>
    <property type="match status" value="1"/>
</dbReference>